<dbReference type="RefSeq" id="WP_188694052.1">
    <property type="nucleotide sequence ID" value="NZ_BMIR01000010.1"/>
</dbReference>
<organism evidence="2 3">
    <name type="scientific">Pullulanibacillus camelliae</name>
    <dbReference type="NCBI Taxonomy" id="1707096"/>
    <lineage>
        <taxon>Bacteria</taxon>
        <taxon>Bacillati</taxon>
        <taxon>Bacillota</taxon>
        <taxon>Bacilli</taxon>
        <taxon>Bacillales</taxon>
        <taxon>Sporolactobacillaceae</taxon>
        <taxon>Pullulanibacillus</taxon>
    </lineage>
</organism>
<proteinExistence type="predicted"/>
<dbReference type="AlphaFoldDB" id="A0A8J2YI20"/>
<dbReference type="EMBL" id="BMIR01000010">
    <property type="protein sequence ID" value="GGE44117.1"/>
    <property type="molecule type" value="Genomic_DNA"/>
</dbReference>
<gene>
    <name evidence="2" type="ORF">GCM10011391_23640</name>
</gene>
<sequence>MTNRSTQIHKEAASYIGKTLRDYFGKGPESVYISIGHSIISIYLRNFMAPMESSLMEQQEPTAVINARRIIMGRLVQEIKSYFKATTDIEIDEFYYDWDLYHQSGLLVGMAAKVSEPKEIEYYGSKAAIHDAMEWVARKKQYIQGKTESFLLNSRTLIIRYQNVFTDIENELIEMGYQDILHQAKKSVCKQIIREFAHHFEGPLNGKLVDTFVDWDIEKDTRMIGLIIKPYQR</sequence>
<feature type="domain" description="Na+-translocating membrane potential-generating system MpsC" evidence="1">
    <location>
        <begin position="6"/>
        <end position="103"/>
    </location>
</feature>
<reference evidence="2" key="1">
    <citation type="journal article" date="2014" name="Int. J. Syst. Evol. Microbiol.">
        <title>Complete genome sequence of Corynebacterium casei LMG S-19264T (=DSM 44701T), isolated from a smear-ripened cheese.</title>
        <authorList>
            <consortium name="US DOE Joint Genome Institute (JGI-PGF)"/>
            <person name="Walter F."/>
            <person name="Albersmeier A."/>
            <person name="Kalinowski J."/>
            <person name="Ruckert C."/>
        </authorList>
    </citation>
    <scope>NUCLEOTIDE SEQUENCE</scope>
    <source>
        <strain evidence="2">CGMCC 1.15371</strain>
    </source>
</reference>
<evidence type="ECO:0000259" key="1">
    <source>
        <dbReference type="Pfam" id="PF10057"/>
    </source>
</evidence>
<dbReference type="InterPro" id="IPR018745">
    <property type="entry name" value="MpsC"/>
</dbReference>
<protein>
    <recommendedName>
        <fullName evidence="1">Na+-translocating membrane potential-generating system MpsC domain-containing protein</fullName>
    </recommendedName>
</protein>
<dbReference type="Proteomes" id="UP000628775">
    <property type="component" value="Unassembled WGS sequence"/>
</dbReference>
<evidence type="ECO:0000313" key="3">
    <source>
        <dbReference type="Proteomes" id="UP000628775"/>
    </source>
</evidence>
<keyword evidence="3" id="KW-1185">Reference proteome</keyword>
<evidence type="ECO:0000313" key="2">
    <source>
        <dbReference type="EMBL" id="GGE44117.1"/>
    </source>
</evidence>
<name>A0A8J2YI20_9BACL</name>
<feature type="domain" description="Na+-translocating membrane potential-generating system MpsC" evidence="1">
    <location>
        <begin position="154"/>
        <end position="227"/>
    </location>
</feature>
<dbReference type="Pfam" id="PF10057">
    <property type="entry name" value="MpsC"/>
    <property type="match status" value="2"/>
</dbReference>
<reference evidence="2" key="2">
    <citation type="submission" date="2020-09" db="EMBL/GenBank/DDBJ databases">
        <authorList>
            <person name="Sun Q."/>
            <person name="Zhou Y."/>
        </authorList>
    </citation>
    <scope>NUCLEOTIDE SEQUENCE</scope>
    <source>
        <strain evidence="2">CGMCC 1.15371</strain>
    </source>
</reference>
<comment type="caution">
    <text evidence="2">The sequence shown here is derived from an EMBL/GenBank/DDBJ whole genome shotgun (WGS) entry which is preliminary data.</text>
</comment>
<accession>A0A8J2YI20</accession>